<protein>
    <submittedName>
        <fullName evidence="1">Uncharacterized protein</fullName>
    </submittedName>
</protein>
<dbReference type="AlphaFoldDB" id="A0A085LUF7"/>
<dbReference type="EMBL" id="KL363289">
    <property type="protein sequence ID" value="KFD48603.1"/>
    <property type="molecule type" value="Genomic_DNA"/>
</dbReference>
<keyword evidence="2" id="KW-1185">Reference proteome</keyword>
<evidence type="ECO:0000313" key="1">
    <source>
        <dbReference type="EMBL" id="KFD48603.1"/>
    </source>
</evidence>
<proteinExistence type="predicted"/>
<accession>A0A085LUF7</accession>
<name>A0A085LUF7_9BILA</name>
<evidence type="ECO:0000313" key="2">
    <source>
        <dbReference type="Proteomes" id="UP000030764"/>
    </source>
</evidence>
<reference evidence="1 2" key="1">
    <citation type="journal article" date="2014" name="Nat. Genet.">
        <title>Genome and transcriptome of the porcine whipworm Trichuris suis.</title>
        <authorList>
            <person name="Jex A.R."/>
            <person name="Nejsum P."/>
            <person name="Schwarz E.M."/>
            <person name="Hu L."/>
            <person name="Young N.D."/>
            <person name="Hall R.S."/>
            <person name="Korhonen P.K."/>
            <person name="Liao S."/>
            <person name="Thamsborg S."/>
            <person name="Xia J."/>
            <person name="Xu P."/>
            <person name="Wang S."/>
            <person name="Scheerlinck J.P."/>
            <person name="Hofmann A."/>
            <person name="Sternberg P.W."/>
            <person name="Wang J."/>
            <person name="Gasser R.B."/>
        </authorList>
    </citation>
    <scope>NUCLEOTIDE SEQUENCE [LARGE SCALE GENOMIC DNA]</scope>
    <source>
        <strain evidence="1">DCEP-RM93M</strain>
    </source>
</reference>
<gene>
    <name evidence="1" type="ORF">M513_10537</name>
</gene>
<organism evidence="1 2">
    <name type="scientific">Trichuris suis</name>
    <name type="common">pig whipworm</name>
    <dbReference type="NCBI Taxonomy" id="68888"/>
    <lineage>
        <taxon>Eukaryota</taxon>
        <taxon>Metazoa</taxon>
        <taxon>Ecdysozoa</taxon>
        <taxon>Nematoda</taxon>
        <taxon>Enoplea</taxon>
        <taxon>Dorylaimia</taxon>
        <taxon>Trichinellida</taxon>
        <taxon>Trichuridae</taxon>
        <taxon>Trichuris</taxon>
    </lineage>
</organism>
<dbReference type="Proteomes" id="UP000030764">
    <property type="component" value="Unassembled WGS sequence"/>
</dbReference>
<sequence>MVPAGAHLAVVRCPIQPHDLPRSRQRFLTACGWSAEGYLEILKIEPNETYFYFANILRTFQVLDCLESGLCLLCVEKSPRMELFCPSNDTRLLGPLTGNYSIGYVRTYSPFLSSQLLSLVMILKSGFILILGVRYRCGLGSGNNFVIEVTTNAG</sequence>